<dbReference type="AlphaFoldDB" id="A0A086MRX2"/>
<dbReference type="InterPro" id="IPR020904">
    <property type="entry name" value="Sc_DH/Rdtase_CS"/>
</dbReference>
<comment type="caution">
    <text evidence="5">The sequence shown here is derived from an EMBL/GenBank/DDBJ whole genome shotgun (WGS) entry which is preliminary data.</text>
</comment>
<dbReference type="PROSITE" id="PS00061">
    <property type="entry name" value="ADH_SHORT"/>
    <property type="match status" value="1"/>
</dbReference>
<dbReference type="CDD" id="cd05374">
    <property type="entry name" value="17beta-HSD-like_SDR_c"/>
    <property type="match status" value="1"/>
</dbReference>
<dbReference type="STRING" id="1915400.FM21_33220"/>
<dbReference type="HOGENOM" id="CLU_010194_2_9_11"/>
<evidence type="ECO:0000259" key="4">
    <source>
        <dbReference type="SMART" id="SM00822"/>
    </source>
</evidence>
<dbReference type="SMART" id="SM00822">
    <property type="entry name" value="PKS_KR"/>
    <property type="match status" value="1"/>
</dbReference>
<dbReference type="InterPro" id="IPR002347">
    <property type="entry name" value="SDR_fam"/>
</dbReference>
<dbReference type="Proteomes" id="UP000029095">
    <property type="component" value="Unassembled WGS sequence"/>
</dbReference>
<dbReference type="Pfam" id="PF00106">
    <property type="entry name" value="adh_short"/>
    <property type="match status" value="1"/>
</dbReference>
<accession>A0A086MRX2</accession>
<evidence type="ECO:0000256" key="1">
    <source>
        <dbReference type="ARBA" id="ARBA00006484"/>
    </source>
</evidence>
<gene>
    <name evidence="5" type="ORF">FM21_33220</name>
</gene>
<dbReference type="SUPFAM" id="SSF51735">
    <property type="entry name" value="NAD(P)-binding Rossmann-fold domains"/>
    <property type="match status" value="1"/>
</dbReference>
<dbReference type="InterPro" id="IPR057326">
    <property type="entry name" value="KR_dom"/>
</dbReference>
<organism evidence="5 6">
    <name type="scientific">Streptomyces mutabilis</name>
    <dbReference type="NCBI Taxonomy" id="67332"/>
    <lineage>
        <taxon>Bacteria</taxon>
        <taxon>Bacillati</taxon>
        <taxon>Actinomycetota</taxon>
        <taxon>Actinomycetes</taxon>
        <taxon>Kitasatosporales</taxon>
        <taxon>Streptomycetaceae</taxon>
        <taxon>Streptomyces</taxon>
    </lineage>
</organism>
<reference evidence="5 6" key="1">
    <citation type="submission" date="2014-05" db="EMBL/GenBank/DDBJ databases">
        <title>Complete genome sequence of the Streptomyces mutabilis TRM45540.</title>
        <authorList>
            <person name="Luo X."/>
            <person name="Zhang L."/>
        </authorList>
    </citation>
    <scope>NUCLEOTIDE SEQUENCE [LARGE SCALE GENOMIC DNA]</scope>
    <source>
        <strain evidence="5 6">TRM45540</strain>
    </source>
</reference>
<keyword evidence="6" id="KW-1185">Reference proteome</keyword>
<sequence>MTAEVALITGCSSGIGRATALRMHQAGLTVVATARKPDTLADLAGLGMTTLALDVTDPGSARAAVRDATERHGRIDVLVNNAGYGLSGTFEETDLDRVRDQFETNVFGLIRLTQLVLPGMRERGRGTVVNVSSIFGRYAVPGSGFYAAAKHAVEALSDALRLETAAFGIRVCVVEPGPVRTAWGRTFLDHLPTGRPGSPYQRFHERTAAYYEAIYNRTERTLAGTFAIEADQVAATIHKAVRARRPRARYPVGFLAASTLALRRMVPDSVFDHAFIRRQFPVP</sequence>
<evidence type="ECO:0000256" key="3">
    <source>
        <dbReference type="RuleBase" id="RU000363"/>
    </source>
</evidence>
<dbReference type="PANTHER" id="PTHR44169:SF6">
    <property type="entry name" value="NADPH-DEPENDENT 1-ACYLDIHYDROXYACETONE PHOSPHATE REDUCTASE"/>
    <property type="match status" value="1"/>
</dbReference>
<protein>
    <submittedName>
        <fullName evidence="5">Short-chain dehydrogenase</fullName>
    </submittedName>
</protein>
<proteinExistence type="inferred from homology"/>
<dbReference type="EMBL" id="JNFQ01000006">
    <property type="protein sequence ID" value="KFG71640.1"/>
    <property type="molecule type" value="Genomic_DNA"/>
</dbReference>
<evidence type="ECO:0000313" key="5">
    <source>
        <dbReference type="EMBL" id="KFG71640.1"/>
    </source>
</evidence>
<comment type="similarity">
    <text evidence="1 3">Belongs to the short-chain dehydrogenases/reductases (SDR) family.</text>
</comment>
<dbReference type="RefSeq" id="WP_043385119.1">
    <property type="nucleotide sequence ID" value="NZ_KN039949.1"/>
</dbReference>
<dbReference type="PANTHER" id="PTHR44169">
    <property type="entry name" value="NADPH-DEPENDENT 1-ACYLDIHYDROXYACETONE PHOSPHATE REDUCTASE"/>
    <property type="match status" value="1"/>
</dbReference>
<evidence type="ECO:0000256" key="2">
    <source>
        <dbReference type="ARBA" id="ARBA00023002"/>
    </source>
</evidence>
<feature type="domain" description="Ketoreductase" evidence="4">
    <location>
        <begin position="4"/>
        <end position="177"/>
    </location>
</feature>
<evidence type="ECO:0000313" key="6">
    <source>
        <dbReference type="Proteomes" id="UP000029095"/>
    </source>
</evidence>
<dbReference type="PRINTS" id="PR00081">
    <property type="entry name" value="GDHRDH"/>
</dbReference>
<dbReference type="PRINTS" id="PR00080">
    <property type="entry name" value="SDRFAMILY"/>
</dbReference>
<dbReference type="InterPro" id="IPR036291">
    <property type="entry name" value="NAD(P)-bd_dom_sf"/>
</dbReference>
<keyword evidence="2" id="KW-0560">Oxidoreductase</keyword>
<dbReference type="GO" id="GO:0016491">
    <property type="term" value="F:oxidoreductase activity"/>
    <property type="evidence" value="ECO:0007669"/>
    <property type="project" value="UniProtKB-KW"/>
</dbReference>
<name>A0A086MRX2_9ACTN</name>
<dbReference type="Gene3D" id="3.40.50.720">
    <property type="entry name" value="NAD(P)-binding Rossmann-like Domain"/>
    <property type="match status" value="1"/>
</dbReference>